<feature type="domain" description="ZP" evidence="3">
    <location>
        <begin position="320"/>
        <end position="562"/>
    </location>
</feature>
<dbReference type="PANTHER" id="PTHR14002">
    <property type="entry name" value="ENDOGLIN/TGF-BETA RECEPTOR TYPE III"/>
    <property type="match status" value="1"/>
</dbReference>
<dbReference type="Proteomes" id="UP000694568">
    <property type="component" value="Unplaced"/>
</dbReference>
<sequence length="583" mass="64528">EFTIIMLTFYLSNTRQIGSYTDDVILFTYLSLVPSTRCTLCTVTGPTVIDIHGHVNSVQDRCVYSLIKTPSIPDIQVYTTFQERRRKDVSFLDRVILSLDNPGVNIYLEQGGKVQLDNITMALNATAQLVHSVELSKDQTGVTAKMSHLNYTMTVFFDGYTAQIYIKGPIGQAPLVEGLCGNSSRPFNLLLSWYTADAFHIYCGCNVLKEAPFTACHSNIDPEPYVMACTNTLCKYPAVDGLSCQFLEAYARACSLYSNLTLDGWRSNANCYPQAFCQDRFCSAHEFCGENSNGDGTRCYCRALFASAYTAQNSLGGVVNCSSNARTLTLVGCLLEDQGISYTNLHLYEKACLAQMDPVTHMVTITFDIETNPCGTIIKVGVSPLLSNSQQVTRCPLEELIGFTCPFVIPDITIDFSVTFKVKSGSIWNYTVTMMAYTDPGHTQAVGKDTEVHLNQKVWFELKADGLDDKNVALVTDSCFATNTPSPNSSLIYDLIMNGCANPTDKTMTVESNGQGTANYFSFNMFQFYGNTGDIYLQCRLNLCLKENNSCAPSCNPNGRRRRSAMSKYKDENPAMVIMAWST</sequence>
<dbReference type="InterPro" id="IPR055355">
    <property type="entry name" value="ZP-C"/>
</dbReference>
<keyword evidence="2" id="KW-1015">Disulfide bond</keyword>
<dbReference type="SMART" id="SM00832">
    <property type="entry name" value="C8"/>
    <property type="match status" value="1"/>
</dbReference>
<evidence type="ECO:0000256" key="2">
    <source>
        <dbReference type="ARBA" id="ARBA00023157"/>
    </source>
</evidence>
<dbReference type="Pfam" id="PF00100">
    <property type="entry name" value="Zona_pellucida"/>
    <property type="match status" value="1"/>
</dbReference>
<dbReference type="PANTHER" id="PTHR14002:SF50">
    <property type="entry name" value="ALPHA-TECTORIN-LIKE-RELATED"/>
    <property type="match status" value="1"/>
</dbReference>
<evidence type="ECO:0000256" key="1">
    <source>
        <dbReference type="ARBA" id="ARBA00022729"/>
    </source>
</evidence>
<dbReference type="SMART" id="SM00241">
    <property type="entry name" value="ZP"/>
    <property type="match status" value="1"/>
</dbReference>
<evidence type="ECO:0000313" key="5">
    <source>
        <dbReference type="Proteomes" id="UP000694568"/>
    </source>
</evidence>
<dbReference type="Gene3D" id="2.60.40.4100">
    <property type="entry name" value="Zona pellucida, ZP-C domain"/>
    <property type="match status" value="1"/>
</dbReference>
<evidence type="ECO:0000259" key="3">
    <source>
        <dbReference type="PROSITE" id="PS51034"/>
    </source>
</evidence>
<dbReference type="PROSITE" id="PS51034">
    <property type="entry name" value="ZP_2"/>
    <property type="match status" value="1"/>
</dbReference>
<dbReference type="Ensembl" id="ENSSLUT00000044839.1">
    <property type="protein sequence ID" value="ENSSLUP00000043462.1"/>
    <property type="gene ID" value="ENSSLUG00000019241.1"/>
</dbReference>
<proteinExistence type="predicted"/>
<dbReference type="AlphaFoldDB" id="A0A8C9ZYZ1"/>
<accession>A0A8C9ZYZ1</accession>
<protein>
    <recommendedName>
        <fullName evidence="3">ZP domain-containing protein</fullName>
    </recommendedName>
</protein>
<organism evidence="4 5">
    <name type="scientific">Sander lucioperca</name>
    <name type="common">Pike-perch</name>
    <name type="synonym">Perca lucioperca</name>
    <dbReference type="NCBI Taxonomy" id="283035"/>
    <lineage>
        <taxon>Eukaryota</taxon>
        <taxon>Metazoa</taxon>
        <taxon>Chordata</taxon>
        <taxon>Craniata</taxon>
        <taxon>Vertebrata</taxon>
        <taxon>Euteleostomi</taxon>
        <taxon>Actinopterygii</taxon>
        <taxon>Neopterygii</taxon>
        <taxon>Teleostei</taxon>
        <taxon>Neoteleostei</taxon>
        <taxon>Acanthomorphata</taxon>
        <taxon>Eupercaria</taxon>
        <taxon>Perciformes</taxon>
        <taxon>Percoidei</taxon>
        <taxon>Percidae</taxon>
        <taxon>Luciopercinae</taxon>
        <taxon>Sander</taxon>
    </lineage>
</organism>
<dbReference type="GeneTree" id="ENSGT00940000156038"/>
<keyword evidence="1" id="KW-0732">Signal</keyword>
<dbReference type="InterPro" id="IPR014853">
    <property type="entry name" value="VWF/SSPO/ZAN-like_Cys-rich_dom"/>
</dbReference>
<dbReference type="InterPro" id="IPR001507">
    <property type="entry name" value="ZP_dom"/>
</dbReference>
<dbReference type="InterPro" id="IPR042235">
    <property type="entry name" value="ZP-C_dom"/>
</dbReference>
<name>A0A8C9ZYZ1_SANLU</name>
<reference evidence="4" key="2">
    <citation type="submission" date="2025-09" db="UniProtKB">
        <authorList>
            <consortium name="Ensembl"/>
        </authorList>
    </citation>
    <scope>IDENTIFICATION</scope>
</reference>
<dbReference type="Pfam" id="PF08742">
    <property type="entry name" value="C8"/>
    <property type="match status" value="1"/>
</dbReference>
<reference evidence="4" key="1">
    <citation type="submission" date="2025-08" db="UniProtKB">
        <authorList>
            <consortium name="Ensembl"/>
        </authorList>
    </citation>
    <scope>IDENTIFICATION</scope>
</reference>
<evidence type="ECO:0000313" key="4">
    <source>
        <dbReference type="Ensembl" id="ENSSLUP00000043462.1"/>
    </source>
</evidence>
<keyword evidence="5" id="KW-1185">Reference proteome</keyword>